<comment type="caution">
    <text evidence="3">The sequence shown here is derived from an EMBL/GenBank/DDBJ whole genome shotgun (WGS) entry which is preliminary data.</text>
</comment>
<dbReference type="EMBL" id="JAFHDT010000008">
    <property type="protein sequence ID" value="KAI7807220.1"/>
    <property type="molecule type" value="Genomic_DNA"/>
</dbReference>
<gene>
    <name evidence="3" type="ORF">IRJ41_024901</name>
</gene>
<evidence type="ECO:0000256" key="2">
    <source>
        <dbReference type="SAM" id="MobiDB-lite"/>
    </source>
</evidence>
<evidence type="ECO:0000256" key="1">
    <source>
        <dbReference type="SAM" id="Coils"/>
    </source>
</evidence>
<evidence type="ECO:0000313" key="4">
    <source>
        <dbReference type="Proteomes" id="UP001059041"/>
    </source>
</evidence>
<protein>
    <submittedName>
        <fullName evidence="3">Uncharacterized protein</fullName>
    </submittedName>
</protein>
<organism evidence="3 4">
    <name type="scientific">Triplophysa rosa</name>
    <name type="common">Cave loach</name>
    <dbReference type="NCBI Taxonomy" id="992332"/>
    <lineage>
        <taxon>Eukaryota</taxon>
        <taxon>Metazoa</taxon>
        <taxon>Chordata</taxon>
        <taxon>Craniata</taxon>
        <taxon>Vertebrata</taxon>
        <taxon>Euteleostomi</taxon>
        <taxon>Actinopterygii</taxon>
        <taxon>Neopterygii</taxon>
        <taxon>Teleostei</taxon>
        <taxon>Ostariophysi</taxon>
        <taxon>Cypriniformes</taxon>
        <taxon>Nemacheilidae</taxon>
        <taxon>Triplophysa</taxon>
    </lineage>
</organism>
<evidence type="ECO:0000313" key="3">
    <source>
        <dbReference type="EMBL" id="KAI7807220.1"/>
    </source>
</evidence>
<accession>A0A9W8C4C3</accession>
<proteinExistence type="predicted"/>
<feature type="region of interest" description="Disordered" evidence="2">
    <location>
        <begin position="80"/>
        <end position="121"/>
    </location>
</feature>
<dbReference type="AlphaFoldDB" id="A0A9W8C4C3"/>
<feature type="region of interest" description="Disordered" evidence="2">
    <location>
        <begin position="1"/>
        <end position="38"/>
    </location>
</feature>
<feature type="non-terminal residue" evidence="3">
    <location>
        <position position="280"/>
    </location>
</feature>
<feature type="coiled-coil region" evidence="1">
    <location>
        <begin position="214"/>
        <end position="272"/>
    </location>
</feature>
<keyword evidence="4" id="KW-1185">Reference proteome</keyword>
<reference evidence="3" key="1">
    <citation type="submission" date="2021-02" db="EMBL/GenBank/DDBJ databases">
        <title>Comparative genomics reveals that relaxation of natural selection precedes convergent phenotypic evolution of cavefish.</title>
        <authorList>
            <person name="Peng Z."/>
        </authorList>
    </citation>
    <scope>NUCLEOTIDE SEQUENCE</scope>
    <source>
        <tissue evidence="3">Muscle</tissue>
    </source>
</reference>
<keyword evidence="1" id="KW-0175">Coiled coil</keyword>
<dbReference type="Proteomes" id="UP001059041">
    <property type="component" value="Linkage Group LG8"/>
</dbReference>
<name>A0A9W8C4C3_TRIRA</name>
<sequence>MSVAEQQADCAGVGALRPQPSPERRSVKPRTPIRRSGCSVCGSMPSFNNPEPGRILFAMTTDDRWSAAWSQSVTWHSRVMRPPLSQQSLQQKRRVQQEDIEREQKESEERRRRDKDTWTSLHTAEAEARSLKMSIREDDTVIWRLDEQIRELRIEIKNHQETSKMFDNYESDLLKLVPRKLRKSIKCNLEDTQIGHQDNMVPLKMIKEQLGSIAERQTNISKDIKSKIEKLERVNRERNVMFYKRRDHISLLKNINLKIRDSEEALKKSQMELVRRFRKF</sequence>
<feature type="compositionally biased region" description="Basic and acidic residues" evidence="2">
    <location>
        <begin position="95"/>
        <end position="117"/>
    </location>
</feature>